<dbReference type="Pfam" id="PF24552">
    <property type="entry name" value="Defensin"/>
    <property type="match status" value="1"/>
</dbReference>
<sequence length="73" mass="8063">MKRFLTLLLTIAFIIVMATTLGEVEAVPDNCIKPCVGPYDDSHCLADCRKREFRGGKCDKRLKPPTCCCTIAA</sequence>
<evidence type="ECO:0000259" key="7">
    <source>
        <dbReference type="Pfam" id="PF24552"/>
    </source>
</evidence>
<feature type="chain" id="PRO_5027014344" description="Defensin-like domain-containing protein" evidence="6">
    <location>
        <begin position="27"/>
        <end position="73"/>
    </location>
</feature>
<evidence type="ECO:0000313" key="8">
    <source>
        <dbReference type="EMBL" id="VFU25879.1"/>
    </source>
</evidence>
<evidence type="ECO:0000256" key="5">
    <source>
        <dbReference type="ARBA" id="ARBA00023157"/>
    </source>
</evidence>
<dbReference type="AlphaFoldDB" id="A0A6N2KD07"/>
<keyword evidence="3" id="KW-0295">Fungicide</keyword>
<protein>
    <recommendedName>
        <fullName evidence="7">Defensin-like domain-containing protein</fullName>
    </recommendedName>
</protein>
<reference evidence="8" key="1">
    <citation type="submission" date="2019-03" db="EMBL/GenBank/DDBJ databases">
        <authorList>
            <person name="Mank J."/>
            <person name="Almeida P."/>
        </authorList>
    </citation>
    <scope>NUCLEOTIDE SEQUENCE</scope>
    <source>
        <strain evidence="8">78183</strain>
    </source>
</reference>
<keyword evidence="2" id="KW-0929">Antimicrobial</keyword>
<feature type="signal peptide" evidence="6">
    <location>
        <begin position="1"/>
        <end position="26"/>
    </location>
</feature>
<dbReference type="GO" id="GO:0031640">
    <property type="term" value="P:killing of cells of another organism"/>
    <property type="evidence" value="ECO:0007669"/>
    <property type="project" value="UniProtKB-KW"/>
</dbReference>
<dbReference type="InterPro" id="IPR056373">
    <property type="entry name" value="Defensin-like_dom"/>
</dbReference>
<evidence type="ECO:0000256" key="1">
    <source>
        <dbReference type="ARBA" id="ARBA00006722"/>
    </source>
</evidence>
<dbReference type="EMBL" id="CAADRP010000258">
    <property type="protein sequence ID" value="VFU25879.1"/>
    <property type="molecule type" value="Genomic_DNA"/>
</dbReference>
<keyword evidence="5" id="KW-1015">Disulfide bond</keyword>
<comment type="similarity">
    <text evidence="1">Belongs to the DEFL family.</text>
</comment>
<evidence type="ECO:0000256" key="6">
    <source>
        <dbReference type="SAM" id="SignalP"/>
    </source>
</evidence>
<evidence type="ECO:0000256" key="3">
    <source>
        <dbReference type="ARBA" id="ARBA00022577"/>
    </source>
</evidence>
<feature type="domain" description="Defensin-like" evidence="7">
    <location>
        <begin position="28"/>
        <end position="70"/>
    </location>
</feature>
<keyword evidence="4" id="KW-0611">Plant defense</keyword>
<accession>A0A6N2KD07</accession>
<evidence type="ECO:0000256" key="2">
    <source>
        <dbReference type="ARBA" id="ARBA00022529"/>
    </source>
</evidence>
<gene>
    <name evidence="8" type="ORF">SVIM_LOCUS64205</name>
</gene>
<proteinExistence type="inferred from homology"/>
<organism evidence="8">
    <name type="scientific">Salix viminalis</name>
    <name type="common">Common osier</name>
    <name type="synonym">Basket willow</name>
    <dbReference type="NCBI Taxonomy" id="40686"/>
    <lineage>
        <taxon>Eukaryota</taxon>
        <taxon>Viridiplantae</taxon>
        <taxon>Streptophyta</taxon>
        <taxon>Embryophyta</taxon>
        <taxon>Tracheophyta</taxon>
        <taxon>Spermatophyta</taxon>
        <taxon>Magnoliopsida</taxon>
        <taxon>eudicotyledons</taxon>
        <taxon>Gunneridae</taxon>
        <taxon>Pentapetalae</taxon>
        <taxon>rosids</taxon>
        <taxon>fabids</taxon>
        <taxon>Malpighiales</taxon>
        <taxon>Salicaceae</taxon>
        <taxon>Saliceae</taxon>
        <taxon>Salix</taxon>
    </lineage>
</organism>
<evidence type="ECO:0000256" key="4">
    <source>
        <dbReference type="ARBA" id="ARBA00022821"/>
    </source>
</evidence>
<name>A0A6N2KD07_SALVM</name>
<keyword evidence="6" id="KW-0732">Signal</keyword>
<dbReference type="GO" id="GO:0050832">
    <property type="term" value="P:defense response to fungus"/>
    <property type="evidence" value="ECO:0007669"/>
    <property type="project" value="UniProtKB-KW"/>
</dbReference>